<dbReference type="Gene3D" id="3.40.1090.10">
    <property type="entry name" value="Cytosolic phospholipase A2 catalytic domain"/>
    <property type="match status" value="2"/>
</dbReference>
<dbReference type="SMART" id="SM00022">
    <property type="entry name" value="PLAc"/>
    <property type="match status" value="1"/>
</dbReference>
<feature type="region of interest" description="Disordered" evidence="9">
    <location>
        <begin position="637"/>
        <end position="668"/>
    </location>
</feature>
<gene>
    <name evidence="11" type="ORF">EPUS_01577</name>
</gene>
<dbReference type="PANTHER" id="PTHR10728:SF40">
    <property type="entry name" value="PATATIN FAMILY PROTEIN"/>
    <property type="match status" value="1"/>
</dbReference>
<feature type="compositionally biased region" description="Polar residues" evidence="9">
    <location>
        <begin position="643"/>
        <end position="663"/>
    </location>
</feature>
<dbReference type="EMBL" id="KE720798">
    <property type="protein sequence ID" value="ERF75747.1"/>
    <property type="molecule type" value="Genomic_DNA"/>
</dbReference>
<evidence type="ECO:0000256" key="3">
    <source>
        <dbReference type="ARBA" id="ARBA00022801"/>
    </source>
</evidence>
<evidence type="ECO:0000256" key="4">
    <source>
        <dbReference type="ARBA" id="ARBA00022963"/>
    </source>
</evidence>
<feature type="domain" description="PLA2c" evidence="10">
    <location>
        <begin position="171"/>
        <end position="806"/>
    </location>
</feature>
<reference evidence="12" key="1">
    <citation type="journal article" date="2014" name="BMC Genomics">
        <title>Genome characteristics reveal the impact of lichenization on lichen-forming fungus Endocarpon pusillum Hedwig (Verrucariales, Ascomycota).</title>
        <authorList>
            <person name="Wang Y.-Y."/>
            <person name="Liu B."/>
            <person name="Zhang X.-Y."/>
            <person name="Zhou Q.-M."/>
            <person name="Zhang T."/>
            <person name="Li H."/>
            <person name="Yu Y.-F."/>
            <person name="Zhang X.-L."/>
            <person name="Hao X.-Y."/>
            <person name="Wang M."/>
            <person name="Wang L."/>
            <person name="Wei J.-C."/>
        </authorList>
    </citation>
    <scope>NUCLEOTIDE SEQUENCE [LARGE SCALE GENOMIC DNA]</scope>
    <source>
        <strain evidence="12">Z07020 / HMAS-L-300199</strain>
    </source>
</reference>
<proteinExistence type="inferred from homology"/>
<evidence type="ECO:0000256" key="1">
    <source>
        <dbReference type="ARBA" id="ARBA00008780"/>
    </source>
</evidence>
<dbReference type="SUPFAM" id="SSF52151">
    <property type="entry name" value="FabD/lysophospholipase-like"/>
    <property type="match status" value="1"/>
</dbReference>
<keyword evidence="5 7" id="KW-0443">Lipid metabolism</keyword>
<dbReference type="OrthoDB" id="6121437at2759"/>
<name>U1GDS0_ENDPU</name>
<evidence type="ECO:0000259" key="10">
    <source>
        <dbReference type="PROSITE" id="PS51210"/>
    </source>
</evidence>
<dbReference type="Proteomes" id="UP000019373">
    <property type="component" value="Unassembled WGS sequence"/>
</dbReference>
<dbReference type="GO" id="GO:0004622">
    <property type="term" value="F:phosphatidylcholine lysophospholipase activity"/>
    <property type="evidence" value="ECO:0007669"/>
    <property type="project" value="UniProtKB-EC"/>
</dbReference>
<dbReference type="Pfam" id="PF01735">
    <property type="entry name" value="PLA2_B"/>
    <property type="match status" value="1"/>
</dbReference>
<dbReference type="HOGENOM" id="CLU_013227_1_0_1"/>
<dbReference type="RefSeq" id="XP_007786905.1">
    <property type="nucleotide sequence ID" value="XM_007788715.1"/>
</dbReference>
<dbReference type="PANTHER" id="PTHR10728">
    <property type="entry name" value="CYTOSOLIC PHOSPHOLIPASE A2"/>
    <property type="match status" value="1"/>
</dbReference>
<dbReference type="AlphaFoldDB" id="U1GDS0"/>
<comment type="catalytic activity">
    <reaction evidence="6 8">
        <text>a 1-acyl-sn-glycero-3-phosphocholine + H2O = sn-glycerol 3-phosphocholine + a fatty acid + H(+)</text>
        <dbReference type="Rhea" id="RHEA:15177"/>
        <dbReference type="ChEBI" id="CHEBI:15377"/>
        <dbReference type="ChEBI" id="CHEBI:15378"/>
        <dbReference type="ChEBI" id="CHEBI:16870"/>
        <dbReference type="ChEBI" id="CHEBI:28868"/>
        <dbReference type="ChEBI" id="CHEBI:58168"/>
        <dbReference type="EC" id="3.1.1.5"/>
    </reaction>
</comment>
<keyword evidence="3 7" id="KW-0378">Hydrolase</keyword>
<dbReference type="GO" id="GO:0004623">
    <property type="term" value="F:phospholipase A2 activity"/>
    <property type="evidence" value="ECO:0007669"/>
    <property type="project" value="TreeGrafter"/>
</dbReference>
<accession>U1GDS0</accession>
<dbReference type="EC" id="3.1.1.5" evidence="2 8"/>
<evidence type="ECO:0000256" key="6">
    <source>
        <dbReference type="ARBA" id="ARBA00049531"/>
    </source>
</evidence>
<keyword evidence="12" id="KW-1185">Reference proteome</keyword>
<sequence length="808" mass="89470">MCAARTILSQRSIRYSIFGAAASIGLHRHVYRSQPTSNDSPVAAQWPRDHGLVPQRRHTIAQQSLGHPANHNNAVADPVTEKDEPETHTPAFENDDESAWASFSNDFKVFRETLAGLDWGNVGNKITDFILPTWARLLPDQVRKLQFELSMEPGTLAHEIWQEAADADINPEIMWDASVRISNNLCEDELRFQNKRRERLVPALARYLNINEKDIDPEDVPTIALCGSGGGLRALVAGTGSYLSAQEDGLFDCATYTAGVSGSCWLQTLYHTSMGKQNFHKICRHLKNRIGLHIAFPPAAFKLVSSAPTNKHLLSGFIEKLKGDPGAAFGLVDIYGLLLAARFLVPKGELGVSERDLKLSNQRAHLADGAHPMPIYTAVRHEIPVEQAKAQVEAADDQPTTKEAIKETAQQEAWFQWFEFTPYEVFCEEFCAGIPTWALGRPFKNGHNETLDSGFGLPEIRIPLMLGIWGSAFCATLSHYYKEIKPALVGLAGFSGLDNLLEGKNEDLVKIHPIDPASIPNFVCGMENQLPPSCPASVFKTDHIQLMDAGMSNNLPIYPLLRPGRNVDILVAFDASADIKKENWLSVVDGYARQRDIKGWPLGAGWPKASIEPAEAALVLDEAQATTTQEAVTKVAEARESQRQTSNATSEAVSKGTPTNPSSPDLGYCTVWVGSKSERIATTSPTDLPSSKRLDPTAPDSETNFHLMHPSAGLTLVYFPFLPNEARVPGVDPDTSDFMSTWNFVYTPEQIDQVMALAKANFEEGKEQTRRCVRAVYERKRNIRLERQGRERERKVAKWLRQGGDHFA</sequence>
<feature type="compositionally biased region" description="Polar residues" evidence="9">
    <location>
        <begin position="62"/>
        <end position="73"/>
    </location>
</feature>
<evidence type="ECO:0000256" key="8">
    <source>
        <dbReference type="RuleBase" id="RU362103"/>
    </source>
</evidence>
<dbReference type="GO" id="GO:0005829">
    <property type="term" value="C:cytosol"/>
    <property type="evidence" value="ECO:0007669"/>
    <property type="project" value="TreeGrafter"/>
</dbReference>
<evidence type="ECO:0000256" key="2">
    <source>
        <dbReference type="ARBA" id="ARBA00013274"/>
    </source>
</evidence>
<evidence type="ECO:0000313" key="12">
    <source>
        <dbReference type="Proteomes" id="UP000019373"/>
    </source>
</evidence>
<dbReference type="GeneID" id="19236632"/>
<feature type="region of interest" description="Disordered" evidence="9">
    <location>
        <begin position="62"/>
        <end position="95"/>
    </location>
</feature>
<dbReference type="GO" id="GO:0046475">
    <property type="term" value="P:glycerophospholipid catabolic process"/>
    <property type="evidence" value="ECO:0007669"/>
    <property type="project" value="TreeGrafter"/>
</dbReference>
<evidence type="ECO:0000256" key="5">
    <source>
        <dbReference type="ARBA" id="ARBA00023098"/>
    </source>
</evidence>
<keyword evidence="4 7" id="KW-0442">Lipid degradation</keyword>
<comment type="similarity">
    <text evidence="1 8">Belongs to the lysophospholipase family.</text>
</comment>
<evidence type="ECO:0000313" key="11">
    <source>
        <dbReference type="EMBL" id="ERF75747.1"/>
    </source>
</evidence>
<dbReference type="PROSITE" id="PS51210">
    <property type="entry name" value="PLA2C"/>
    <property type="match status" value="1"/>
</dbReference>
<evidence type="ECO:0000256" key="7">
    <source>
        <dbReference type="PROSITE-ProRule" id="PRU00555"/>
    </source>
</evidence>
<evidence type="ECO:0000256" key="9">
    <source>
        <dbReference type="SAM" id="MobiDB-lite"/>
    </source>
</evidence>
<dbReference type="OMA" id="WALGRRF"/>
<organism evidence="11 12">
    <name type="scientific">Endocarpon pusillum (strain Z07020 / HMAS-L-300199)</name>
    <name type="common">Lichen-forming fungus</name>
    <dbReference type="NCBI Taxonomy" id="1263415"/>
    <lineage>
        <taxon>Eukaryota</taxon>
        <taxon>Fungi</taxon>
        <taxon>Dikarya</taxon>
        <taxon>Ascomycota</taxon>
        <taxon>Pezizomycotina</taxon>
        <taxon>Eurotiomycetes</taxon>
        <taxon>Chaetothyriomycetidae</taxon>
        <taxon>Verrucariales</taxon>
        <taxon>Verrucariaceae</taxon>
        <taxon>Endocarpon</taxon>
    </lineage>
</organism>
<dbReference type="eggNOG" id="KOG1325">
    <property type="taxonomic scope" value="Eukaryota"/>
</dbReference>
<protein>
    <recommendedName>
        <fullName evidence="2 8">Lysophospholipase</fullName>
        <ecNumber evidence="2 8">3.1.1.5</ecNumber>
    </recommendedName>
</protein>
<dbReference type="InterPro" id="IPR016035">
    <property type="entry name" value="Acyl_Trfase/lysoPLipase"/>
</dbReference>
<dbReference type="InterPro" id="IPR002642">
    <property type="entry name" value="LysoPLipase_cat_dom"/>
</dbReference>
<dbReference type="CDD" id="cd00147">
    <property type="entry name" value="cPLA2_like"/>
    <property type="match status" value="1"/>
</dbReference>